<dbReference type="EMBL" id="CAJVQB010013250">
    <property type="protein sequence ID" value="CAG8760919.1"/>
    <property type="molecule type" value="Genomic_DNA"/>
</dbReference>
<evidence type="ECO:0000313" key="2">
    <source>
        <dbReference type="Proteomes" id="UP000789901"/>
    </source>
</evidence>
<keyword evidence="2" id="KW-1185">Reference proteome</keyword>
<dbReference type="Proteomes" id="UP000789901">
    <property type="component" value="Unassembled WGS sequence"/>
</dbReference>
<gene>
    <name evidence="1" type="ORF">GMARGA_LOCUS17469</name>
</gene>
<comment type="caution">
    <text evidence="1">The sequence shown here is derived from an EMBL/GenBank/DDBJ whole genome shotgun (WGS) entry which is preliminary data.</text>
</comment>
<feature type="non-terminal residue" evidence="1">
    <location>
        <position position="1"/>
    </location>
</feature>
<proteinExistence type="predicted"/>
<evidence type="ECO:0000313" key="1">
    <source>
        <dbReference type="EMBL" id="CAG8760919.1"/>
    </source>
</evidence>
<name>A0ABN7VDK6_GIGMA</name>
<sequence length="39" mass="4667">QREKLSIMEVHLALYCKELVPDNIRKKWLIEIAKRGEKS</sequence>
<organism evidence="1 2">
    <name type="scientific">Gigaspora margarita</name>
    <dbReference type="NCBI Taxonomy" id="4874"/>
    <lineage>
        <taxon>Eukaryota</taxon>
        <taxon>Fungi</taxon>
        <taxon>Fungi incertae sedis</taxon>
        <taxon>Mucoromycota</taxon>
        <taxon>Glomeromycotina</taxon>
        <taxon>Glomeromycetes</taxon>
        <taxon>Diversisporales</taxon>
        <taxon>Gigasporaceae</taxon>
        <taxon>Gigaspora</taxon>
    </lineage>
</organism>
<reference evidence="1 2" key="1">
    <citation type="submission" date="2021-06" db="EMBL/GenBank/DDBJ databases">
        <authorList>
            <person name="Kallberg Y."/>
            <person name="Tangrot J."/>
            <person name="Rosling A."/>
        </authorList>
    </citation>
    <scope>NUCLEOTIDE SEQUENCE [LARGE SCALE GENOMIC DNA]</scope>
    <source>
        <strain evidence="1 2">120-4 pot B 10/14</strain>
    </source>
</reference>
<accession>A0ABN7VDK6</accession>
<protein>
    <submittedName>
        <fullName evidence="1">21539_t:CDS:1</fullName>
    </submittedName>
</protein>